<evidence type="ECO:0000313" key="1">
    <source>
        <dbReference type="EMBL" id="PRR69230.1"/>
    </source>
</evidence>
<proteinExistence type="predicted"/>
<gene>
    <name evidence="1" type="ORF">MOST_30880</name>
</gene>
<dbReference type="EMBL" id="PVXL01000075">
    <property type="protein sequence ID" value="PRR69230.1"/>
    <property type="molecule type" value="Genomic_DNA"/>
</dbReference>
<evidence type="ECO:0000313" key="2">
    <source>
        <dbReference type="Proteomes" id="UP000239430"/>
    </source>
</evidence>
<keyword evidence="2" id="KW-1185">Reference proteome</keyword>
<sequence length="52" mass="5956">MQSIDGKIVLRNGKELIFFDANDFKVLRTVKLPVFDRCTGVHAKVVKKTNHK</sequence>
<name>A0A9X7J099_9FIRM</name>
<reference evidence="1 2" key="1">
    <citation type="submission" date="2018-03" db="EMBL/GenBank/DDBJ databases">
        <title>Genome sequence of Moorella stamsii DSM 26217.</title>
        <authorList>
            <person name="Poehlein A."/>
            <person name="Daniel R."/>
        </authorList>
    </citation>
    <scope>NUCLEOTIDE SEQUENCE [LARGE SCALE GENOMIC DNA]</scope>
    <source>
        <strain evidence="2">DSM 26217</strain>
    </source>
</reference>
<comment type="caution">
    <text evidence="1">The sequence shown here is derived from an EMBL/GenBank/DDBJ whole genome shotgun (WGS) entry which is preliminary data.</text>
</comment>
<accession>A0A9X7J099</accession>
<dbReference type="Proteomes" id="UP000239430">
    <property type="component" value="Unassembled WGS sequence"/>
</dbReference>
<protein>
    <submittedName>
        <fullName evidence="1">Uncharacterized protein</fullName>
    </submittedName>
</protein>
<dbReference type="AlphaFoldDB" id="A0A9X7J099"/>
<organism evidence="1 2">
    <name type="scientific">Neomoorella stamsii</name>
    <dbReference type="NCBI Taxonomy" id="1266720"/>
    <lineage>
        <taxon>Bacteria</taxon>
        <taxon>Bacillati</taxon>
        <taxon>Bacillota</taxon>
        <taxon>Clostridia</taxon>
        <taxon>Neomoorellales</taxon>
        <taxon>Neomoorellaceae</taxon>
        <taxon>Neomoorella</taxon>
    </lineage>
</organism>